<proteinExistence type="predicted"/>
<feature type="non-terminal residue" evidence="2">
    <location>
        <position position="40"/>
    </location>
</feature>
<accession>A0A382GSZ0</accession>
<gene>
    <name evidence="1" type="ORF">METZ01_LOCUS226321</name>
    <name evidence="2" type="ORF">METZ01_LOCUS230621</name>
</gene>
<reference evidence="2" key="1">
    <citation type="submission" date="2018-05" db="EMBL/GenBank/DDBJ databases">
        <authorList>
            <person name="Lanie J.A."/>
            <person name="Ng W.-L."/>
            <person name="Kazmierczak K.M."/>
            <person name="Andrzejewski T.M."/>
            <person name="Davidsen T.M."/>
            <person name="Wayne K.J."/>
            <person name="Tettelin H."/>
            <person name="Glass J.I."/>
            <person name="Rusch D."/>
            <person name="Podicherti R."/>
            <person name="Tsui H.-C.T."/>
            <person name="Winkler M.E."/>
        </authorList>
    </citation>
    <scope>NUCLEOTIDE SEQUENCE</scope>
</reference>
<protein>
    <recommendedName>
        <fullName evidence="3">HTH HARE-type domain-containing protein</fullName>
    </recommendedName>
</protein>
<evidence type="ECO:0008006" key="3">
    <source>
        <dbReference type="Google" id="ProtNLM"/>
    </source>
</evidence>
<evidence type="ECO:0000313" key="2">
    <source>
        <dbReference type="EMBL" id="SVB77767.1"/>
    </source>
</evidence>
<sequence length="40" mass="4248">MKQTIQDSVLTALKSGQELTSTQIAKKFGAGNPQSVIQSL</sequence>
<dbReference type="AlphaFoldDB" id="A0A382GSZ0"/>
<dbReference type="EMBL" id="UINC01057034">
    <property type="protein sequence ID" value="SVB77767.1"/>
    <property type="molecule type" value="Genomic_DNA"/>
</dbReference>
<evidence type="ECO:0000313" key="1">
    <source>
        <dbReference type="EMBL" id="SVB73467.1"/>
    </source>
</evidence>
<dbReference type="EMBL" id="UINC01055038">
    <property type="protein sequence ID" value="SVB73467.1"/>
    <property type="molecule type" value="Genomic_DNA"/>
</dbReference>
<organism evidence="2">
    <name type="scientific">marine metagenome</name>
    <dbReference type="NCBI Taxonomy" id="408172"/>
    <lineage>
        <taxon>unclassified sequences</taxon>
        <taxon>metagenomes</taxon>
        <taxon>ecological metagenomes</taxon>
    </lineage>
</organism>
<name>A0A382GSZ0_9ZZZZ</name>